<dbReference type="InterPro" id="IPR033136">
    <property type="entry name" value="DNA_ligase_CS"/>
</dbReference>
<dbReference type="Gene3D" id="1.10.150.20">
    <property type="entry name" value="5' to 3' exonuclease, C-terminal subdomain"/>
    <property type="match status" value="2"/>
</dbReference>
<comment type="catalytic activity">
    <reaction evidence="10 11">
        <text>NAD(+) + (deoxyribonucleotide)n-3'-hydroxyl + 5'-phospho-(deoxyribonucleotide)m = (deoxyribonucleotide)n+m + AMP + beta-nicotinamide D-nucleotide.</text>
        <dbReference type="EC" id="6.5.1.2"/>
    </reaction>
</comment>
<feature type="region of interest" description="Disordered" evidence="12">
    <location>
        <begin position="1"/>
        <end position="31"/>
    </location>
</feature>
<dbReference type="EC" id="6.5.1.2" evidence="11"/>
<feature type="active site" description="N6-AMP-lysine intermediate" evidence="11">
    <location>
        <position position="139"/>
    </location>
</feature>
<dbReference type="PANTHER" id="PTHR23389">
    <property type="entry name" value="CHROMOSOME TRANSMISSION FIDELITY FACTOR 18"/>
    <property type="match status" value="1"/>
</dbReference>
<feature type="binding site" evidence="11">
    <location>
        <position position="441"/>
    </location>
    <ligand>
        <name>Zn(2+)</name>
        <dbReference type="ChEBI" id="CHEBI:29105"/>
    </ligand>
</feature>
<dbReference type="NCBIfam" id="TIGR00575">
    <property type="entry name" value="dnlj"/>
    <property type="match status" value="1"/>
</dbReference>
<dbReference type="OrthoDB" id="213206at2157"/>
<keyword evidence="3 11" id="KW-0235">DNA replication</keyword>
<dbReference type="InterPro" id="IPR001357">
    <property type="entry name" value="BRCT_dom"/>
</dbReference>
<dbReference type="InterPro" id="IPR018239">
    <property type="entry name" value="DNA_ligase_AS"/>
</dbReference>
<feature type="binding site" evidence="11">
    <location>
        <begin position="60"/>
        <end position="64"/>
    </location>
    <ligand>
        <name>NAD(+)</name>
        <dbReference type="ChEBI" id="CHEBI:57540"/>
    </ligand>
</feature>
<dbReference type="Gene3D" id="3.30.470.30">
    <property type="entry name" value="DNA ligase/mRNA capping enzyme"/>
    <property type="match status" value="1"/>
</dbReference>
<organism evidence="14 15">
    <name type="scientific">Haloferax marinum</name>
    <dbReference type="NCBI Taxonomy" id="2666143"/>
    <lineage>
        <taxon>Archaea</taxon>
        <taxon>Methanobacteriati</taxon>
        <taxon>Methanobacteriota</taxon>
        <taxon>Stenosarchaea group</taxon>
        <taxon>Halobacteria</taxon>
        <taxon>Halobacteriales</taxon>
        <taxon>Haloferacaceae</taxon>
        <taxon>Haloferax</taxon>
    </lineage>
</organism>
<comment type="caution">
    <text evidence="14">The sequence shown here is derived from an EMBL/GenBank/DDBJ whole genome shotgun (WGS) entry which is preliminary data.</text>
</comment>
<reference evidence="14 15" key="1">
    <citation type="submission" date="2019-11" db="EMBL/GenBank/DDBJ databases">
        <title>Whole genome sequence of Haloferax sp. MBLA0078.</title>
        <authorList>
            <person name="Seo M.-J."/>
            <person name="Cho E.-S."/>
        </authorList>
    </citation>
    <scope>NUCLEOTIDE SEQUENCE [LARGE SCALE GENOMIC DNA]</scope>
    <source>
        <strain evidence="14 15">MBLA0078</strain>
    </source>
</reference>
<dbReference type="GO" id="GO:0006281">
    <property type="term" value="P:DNA repair"/>
    <property type="evidence" value="ECO:0007669"/>
    <property type="project" value="UniProtKB-KW"/>
</dbReference>
<feature type="binding site" evidence="11">
    <location>
        <position position="444"/>
    </location>
    <ligand>
        <name>Zn(2+)</name>
        <dbReference type="ChEBI" id="CHEBI:29105"/>
    </ligand>
</feature>
<dbReference type="GO" id="GO:0006260">
    <property type="term" value="P:DNA replication"/>
    <property type="evidence" value="ECO:0007669"/>
    <property type="project" value="UniProtKB-KW"/>
</dbReference>
<dbReference type="GO" id="GO:0046872">
    <property type="term" value="F:metal ion binding"/>
    <property type="evidence" value="ECO:0007669"/>
    <property type="project" value="UniProtKB-KW"/>
</dbReference>
<dbReference type="InterPro" id="IPR036420">
    <property type="entry name" value="BRCT_dom_sf"/>
</dbReference>
<keyword evidence="4 11" id="KW-0479">Metal-binding</keyword>
<keyword evidence="9 11" id="KW-0234">DNA repair</keyword>
<dbReference type="InterPro" id="IPR013840">
    <property type="entry name" value="DNAligase_N"/>
</dbReference>
<dbReference type="PROSITE" id="PS01056">
    <property type="entry name" value="DNA_LIGASE_N2"/>
    <property type="match status" value="1"/>
</dbReference>
<dbReference type="SUPFAM" id="SSF56091">
    <property type="entry name" value="DNA ligase/mRNA capping enzyme, catalytic domain"/>
    <property type="match status" value="1"/>
</dbReference>
<protein>
    <recommendedName>
        <fullName evidence="11">DNA ligase</fullName>
        <ecNumber evidence="11">6.5.1.2</ecNumber>
    </recommendedName>
    <alternativeName>
        <fullName evidence="11">Polydeoxyribonucleotide synthase [NAD(+)]</fullName>
    </alternativeName>
</protein>
<evidence type="ECO:0000256" key="8">
    <source>
        <dbReference type="ARBA" id="ARBA00023027"/>
    </source>
</evidence>
<dbReference type="RefSeq" id="WP_151111484.1">
    <property type="nucleotide sequence ID" value="NZ_WKJQ01000001.1"/>
</dbReference>
<dbReference type="InterPro" id="IPR012340">
    <property type="entry name" value="NA-bd_OB-fold"/>
</dbReference>
<dbReference type="CDD" id="cd00114">
    <property type="entry name" value="LIGANc"/>
    <property type="match status" value="1"/>
</dbReference>
<dbReference type="Pfam" id="PF14520">
    <property type="entry name" value="HHH_5"/>
    <property type="match status" value="1"/>
</dbReference>
<feature type="domain" description="BRCT" evidence="13">
    <location>
        <begin position="629"/>
        <end position="685"/>
    </location>
</feature>
<keyword evidence="2 11" id="KW-0436">Ligase</keyword>
<keyword evidence="5 11" id="KW-0227">DNA damage</keyword>
<dbReference type="SMART" id="SM00292">
    <property type="entry name" value="BRCT"/>
    <property type="match status" value="1"/>
</dbReference>
<dbReference type="Pfam" id="PF03120">
    <property type="entry name" value="OB_DNA_ligase"/>
    <property type="match status" value="1"/>
</dbReference>
<dbReference type="NCBIfam" id="NF010931">
    <property type="entry name" value="PRK14351.1"/>
    <property type="match status" value="1"/>
</dbReference>
<dbReference type="Gene3D" id="2.40.50.140">
    <property type="entry name" value="Nucleic acid-binding proteins"/>
    <property type="match status" value="1"/>
</dbReference>
<keyword evidence="6 11" id="KW-0862">Zinc</keyword>
<comment type="caution">
    <text evidence="11">Lacks conserved residue(s) required for the propagation of feature annotation.</text>
</comment>
<evidence type="ECO:0000256" key="9">
    <source>
        <dbReference type="ARBA" id="ARBA00023204"/>
    </source>
</evidence>
<feature type="binding site" evidence="11">
    <location>
        <position position="196"/>
    </location>
    <ligand>
        <name>NAD(+)</name>
        <dbReference type="ChEBI" id="CHEBI:57540"/>
    </ligand>
</feature>
<keyword evidence="15" id="KW-1185">Reference proteome</keyword>
<evidence type="ECO:0000256" key="2">
    <source>
        <dbReference type="ARBA" id="ARBA00022598"/>
    </source>
</evidence>
<sequence>MSDADADADSNPYLRNPPTEFEPAETLSRDEAERQAELLREAIREHDHRYYVEAEPLVSDAAYDTLFSRLVALEGAFDLDTTNSPTNRVGGEPLEKLETVEHTAPMLSIDQSTEATDLREFDDRVRREVGDVDYVCEPKFDGLSIEVVYEDGQFVRAATRGDGQRGDDVSAQVRTIPTVPLSLRGDPPERLAVRGEIYMPKPAFSDLNRQRVEAGEDPFANPRNAAAGTLRNLDPSVVAERPLAVFFYDILDASVTPETQRAALDLFYDWGLRVATDHVEFADDVEGAIDYRDRMLDVRDDLDYEIDGTVIKVDSREARERLGEKSRSVRWAFAYKFPARHEVTTVRDIVVQVGRTGRLTPVALLDPVDVGGVTVSRATLHNPDEIASLGVAIGDRVRIKRAGDVIPQVVEVVEVDEQRSSARRTESGEDAGGTYEFPDECPVCGSPVDRDGPLAFCSGGLACPAQREASIGHFAVKGAMDIDGLGGERVAQLVDSGLVDTVADLYDLTVSDLVELEGWGETSAQNLVSAIDATTSPSLASFLVGLSIPEVGEATARELAREFGSIEEFPIDEDVPEARFDAFEDRLTTVPDVGETVAHRVRDFFENEDNRAVIRSLLDHGVSPEPVETGSDELVGMTFVVTGTLAVSRSAIEELVDSHGGTVTGSVSGNTDYLVIGESPGQSKRDDADEKGVPTLGEDEFAAVLAEHGVVYPPE</sequence>
<evidence type="ECO:0000313" key="15">
    <source>
        <dbReference type="Proteomes" id="UP000443423"/>
    </source>
</evidence>
<gene>
    <name evidence="11 14" type="primary">ligA</name>
    <name evidence="14" type="ORF">GJR99_09350</name>
</gene>
<dbReference type="InterPro" id="IPR010994">
    <property type="entry name" value="RuvA_2-like"/>
</dbReference>
<dbReference type="HAMAP" id="MF_01588">
    <property type="entry name" value="DNA_ligase_A"/>
    <property type="match status" value="1"/>
</dbReference>
<dbReference type="GO" id="GO:0003911">
    <property type="term" value="F:DNA ligase (NAD+) activity"/>
    <property type="evidence" value="ECO:0007669"/>
    <property type="project" value="UniProtKB-UniRule"/>
</dbReference>
<feature type="binding site" evidence="11">
    <location>
        <position position="336"/>
    </location>
    <ligand>
        <name>NAD(+)</name>
        <dbReference type="ChEBI" id="CHEBI:57540"/>
    </ligand>
</feature>
<evidence type="ECO:0000256" key="11">
    <source>
        <dbReference type="HAMAP-Rule" id="MF_01588"/>
    </source>
</evidence>
<comment type="similarity">
    <text evidence="11">Belongs to the NAD-dependent DNA ligase family. LigA subfamily.</text>
</comment>
<feature type="binding site" evidence="11">
    <location>
        <position position="463"/>
    </location>
    <ligand>
        <name>Zn(2+)</name>
        <dbReference type="ChEBI" id="CHEBI:29105"/>
    </ligand>
</feature>
<name>A0A6A8G860_9EURY</name>
<evidence type="ECO:0000256" key="5">
    <source>
        <dbReference type="ARBA" id="ARBA00022763"/>
    </source>
</evidence>
<keyword evidence="8 11" id="KW-0520">NAD</keyword>
<evidence type="ECO:0000256" key="7">
    <source>
        <dbReference type="ARBA" id="ARBA00022842"/>
    </source>
</evidence>
<keyword evidence="7 11" id="KW-0460">Magnesium</keyword>
<evidence type="ECO:0000256" key="3">
    <source>
        <dbReference type="ARBA" id="ARBA00022705"/>
    </source>
</evidence>
<dbReference type="SMART" id="SM00532">
    <property type="entry name" value="LIGANc"/>
    <property type="match status" value="1"/>
</dbReference>
<dbReference type="PIRSF" id="PIRSF001604">
    <property type="entry name" value="LigA"/>
    <property type="match status" value="1"/>
</dbReference>
<dbReference type="SUPFAM" id="SSF52113">
    <property type="entry name" value="BRCT domain"/>
    <property type="match status" value="1"/>
</dbReference>
<proteinExistence type="inferred from homology"/>
<dbReference type="FunFam" id="2.40.50.140:FF:000012">
    <property type="entry name" value="DNA ligase"/>
    <property type="match status" value="1"/>
</dbReference>
<dbReference type="Gene3D" id="3.40.50.10190">
    <property type="entry name" value="BRCT domain"/>
    <property type="match status" value="1"/>
</dbReference>
<feature type="binding site" evidence="11">
    <location>
        <position position="137"/>
    </location>
    <ligand>
        <name>NAD(+)</name>
        <dbReference type="ChEBI" id="CHEBI:57540"/>
    </ligand>
</feature>
<dbReference type="Pfam" id="PF00533">
    <property type="entry name" value="BRCT"/>
    <property type="match status" value="1"/>
</dbReference>
<feature type="binding site" evidence="11">
    <location>
        <position position="312"/>
    </location>
    <ligand>
        <name>NAD(+)</name>
        <dbReference type="ChEBI" id="CHEBI:57540"/>
    </ligand>
</feature>
<evidence type="ECO:0000259" key="13">
    <source>
        <dbReference type="PROSITE" id="PS50172"/>
    </source>
</evidence>
<dbReference type="PROSITE" id="PS50172">
    <property type="entry name" value="BRCT"/>
    <property type="match status" value="1"/>
</dbReference>
<comment type="function">
    <text evidence="1 11">DNA ligase that catalyzes the formation of phosphodiester linkages between 5'-phosphoryl and 3'-hydroxyl groups in double-stranded DNA using NAD as a coenzyme and as the energy source for the reaction. It is essential for DNA replication and repair of damaged DNA.</text>
</comment>
<dbReference type="Gene3D" id="1.10.287.610">
    <property type="entry name" value="Helix hairpin bin"/>
    <property type="match status" value="1"/>
</dbReference>
<evidence type="ECO:0000256" key="6">
    <source>
        <dbReference type="ARBA" id="ARBA00022833"/>
    </source>
</evidence>
<dbReference type="Pfam" id="PF01653">
    <property type="entry name" value="DNA_ligase_aden"/>
    <property type="match status" value="1"/>
</dbReference>
<evidence type="ECO:0000256" key="1">
    <source>
        <dbReference type="ARBA" id="ARBA00004067"/>
    </source>
</evidence>
<dbReference type="FunFam" id="1.10.150.20:FF:000007">
    <property type="entry name" value="DNA ligase"/>
    <property type="match status" value="1"/>
</dbReference>
<dbReference type="EMBL" id="WKJQ01000001">
    <property type="protein sequence ID" value="MRW96778.1"/>
    <property type="molecule type" value="Genomic_DNA"/>
</dbReference>
<comment type="cofactor">
    <cofactor evidence="11">
        <name>Mg(2+)</name>
        <dbReference type="ChEBI" id="CHEBI:18420"/>
    </cofactor>
    <cofactor evidence="11">
        <name>Mn(2+)</name>
        <dbReference type="ChEBI" id="CHEBI:29035"/>
    </cofactor>
</comment>
<dbReference type="PANTHER" id="PTHR23389:SF9">
    <property type="entry name" value="DNA LIGASE"/>
    <property type="match status" value="1"/>
</dbReference>
<dbReference type="GO" id="GO:0005829">
    <property type="term" value="C:cytosol"/>
    <property type="evidence" value="ECO:0007669"/>
    <property type="project" value="TreeGrafter"/>
</dbReference>
<dbReference type="SUPFAM" id="SSF47781">
    <property type="entry name" value="RuvA domain 2-like"/>
    <property type="match status" value="1"/>
</dbReference>
<dbReference type="InterPro" id="IPR041663">
    <property type="entry name" value="DisA/LigA_HHH"/>
</dbReference>
<feature type="binding site" evidence="11">
    <location>
        <begin position="108"/>
        <end position="109"/>
    </location>
    <ligand>
        <name>NAD(+)</name>
        <dbReference type="ChEBI" id="CHEBI:57540"/>
    </ligand>
</feature>
<dbReference type="InterPro" id="IPR013839">
    <property type="entry name" value="DNAligase_adenylation"/>
</dbReference>
<evidence type="ECO:0000256" key="10">
    <source>
        <dbReference type="ARBA" id="ARBA00034005"/>
    </source>
</evidence>
<dbReference type="SUPFAM" id="SSF50249">
    <property type="entry name" value="Nucleic acid-binding proteins"/>
    <property type="match status" value="1"/>
</dbReference>
<dbReference type="AlphaFoldDB" id="A0A6A8G860"/>
<feature type="binding site" evidence="11">
    <location>
        <position position="160"/>
    </location>
    <ligand>
        <name>NAD(+)</name>
        <dbReference type="ChEBI" id="CHEBI:57540"/>
    </ligand>
</feature>
<dbReference type="Proteomes" id="UP000443423">
    <property type="component" value="Unassembled WGS sequence"/>
</dbReference>
<evidence type="ECO:0000256" key="4">
    <source>
        <dbReference type="ARBA" id="ARBA00022723"/>
    </source>
</evidence>
<dbReference type="NCBIfam" id="NF005932">
    <property type="entry name" value="PRK07956.1"/>
    <property type="match status" value="1"/>
</dbReference>
<dbReference type="InterPro" id="IPR004150">
    <property type="entry name" value="NAD_DNA_ligase_OB"/>
</dbReference>
<dbReference type="InterPro" id="IPR001679">
    <property type="entry name" value="DNA_ligase"/>
</dbReference>
<dbReference type="PROSITE" id="PS01055">
    <property type="entry name" value="DNA_LIGASE_N1"/>
    <property type="match status" value="1"/>
</dbReference>
<keyword evidence="11" id="KW-0464">Manganese</keyword>
<evidence type="ECO:0000256" key="12">
    <source>
        <dbReference type="SAM" id="MobiDB-lite"/>
    </source>
</evidence>
<dbReference type="Pfam" id="PF12826">
    <property type="entry name" value="HHH_2"/>
    <property type="match status" value="1"/>
</dbReference>
<evidence type="ECO:0000313" key="14">
    <source>
        <dbReference type="EMBL" id="MRW96778.1"/>
    </source>
</evidence>
<accession>A0A6A8G860</accession>